<protein>
    <recommendedName>
        <fullName evidence="7">Rho GTPase activating protein</fullName>
    </recommendedName>
</protein>
<evidence type="ECO:0000313" key="5">
    <source>
        <dbReference type="EMBL" id="KAG2388435.1"/>
    </source>
</evidence>
<accession>A0AA88KM02</accession>
<dbReference type="GeneID" id="68093061"/>
<gene>
    <name evidence="5" type="ORF">C9374_000599</name>
</gene>
<feature type="region of interest" description="Disordered" evidence="2">
    <location>
        <begin position="156"/>
        <end position="179"/>
    </location>
</feature>
<feature type="region of interest" description="Disordered" evidence="2">
    <location>
        <begin position="229"/>
        <end position="251"/>
    </location>
</feature>
<dbReference type="SUPFAM" id="SSF50729">
    <property type="entry name" value="PH domain-like"/>
    <property type="match status" value="1"/>
</dbReference>
<dbReference type="CDD" id="cd00821">
    <property type="entry name" value="PH"/>
    <property type="match status" value="1"/>
</dbReference>
<dbReference type="RefSeq" id="XP_044552427.1">
    <property type="nucleotide sequence ID" value="XM_044695800.1"/>
</dbReference>
<feature type="domain" description="PH" evidence="3">
    <location>
        <begin position="603"/>
        <end position="707"/>
    </location>
</feature>
<dbReference type="PANTHER" id="PTHR45808:SF2">
    <property type="entry name" value="RHO GTPASE-ACTIVATING PROTEIN 68F"/>
    <property type="match status" value="1"/>
</dbReference>
<dbReference type="PANTHER" id="PTHR45808">
    <property type="entry name" value="RHO GTPASE-ACTIVATING PROTEIN 68F"/>
    <property type="match status" value="1"/>
</dbReference>
<dbReference type="CDD" id="cd00159">
    <property type="entry name" value="RhoGAP"/>
    <property type="match status" value="1"/>
</dbReference>
<dbReference type="AlphaFoldDB" id="A0AA88KM02"/>
<dbReference type="InterPro" id="IPR008936">
    <property type="entry name" value="Rho_GTPase_activation_prot"/>
</dbReference>
<evidence type="ECO:0000313" key="6">
    <source>
        <dbReference type="Proteomes" id="UP000816034"/>
    </source>
</evidence>
<organism evidence="5 6">
    <name type="scientific">Naegleria lovaniensis</name>
    <name type="common">Amoeba</name>
    <dbReference type="NCBI Taxonomy" id="51637"/>
    <lineage>
        <taxon>Eukaryota</taxon>
        <taxon>Discoba</taxon>
        <taxon>Heterolobosea</taxon>
        <taxon>Tetramitia</taxon>
        <taxon>Eutetramitia</taxon>
        <taxon>Vahlkampfiidae</taxon>
        <taxon>Naegleria</taxon>
    </lineage>
</organism>
<dbReference type="PROSITE" id="PS50238">
    <property type="entry name" value="RHOGAP"/>
    <property type="match status" value="1"/>
</dbReference>
<dbReference type="PROSITE" id="PS50003">
    <property type="entry name" value="PH_DOMAIN"/>
    <property type="match status" value="1"/>
</dbReference>
<feature type="region of interest" description="Disordered" evidence="2">
    <location>
        <begin position="50"/>
        <end position="84"/>
    </location>
</feature>
<evidence type="ECO:0008006" key="7">
    <source>
        <dbReference type="Google" id="ProtNLM"/>
    </source>
</evidence>
<dbReference type="SUPFAM" id="SSF48350">
    <property type="entry name" value="GTPase activation domain, GAP"/>
    <property type="match status" value="1"/>
</dbReference>
<dbReference type="Pfam" id="PF00620">
    <property type="entry name" value="RhoGAP"/>
    <property type="match status" value="1"/>
</dbReference>
<sequence>MTDHNIGSSSPIMMNHETTSLASCNTSNAHSVHFAETTTAVYIPPNKSSCFVETDDDEEPPLPSDDSISVRSSAIKDRSNQGFSPRPLSLAGEIVSPFSQALYAGTYEHLGELTDNTLSKIEKRSKHLSCSSVMEFSDLLKQAGVNIEELQDGDWDYDTDEENELKDHSNTDSNHANGNSIVKENTLRQQHQQHFLNVITNNNFVEEYDSDPETFTATRDSMKVEVDEYDLQTRRSPSQTFTPPPLNNRKSMSHLFRFSSSETKETDGLNLSRSTMCDFPVGMGIEVESPLSSSPQQDSSPTSSDASPGALLSVPTQAAQQARRSSVKRKKSIRSNDFMKGGRYMKSKDFFSTLFKKAEVKEFGVDLLTVMSRKSEMGHEIPALIEEMMVVISERLSVEGLFRIGGSVKDMEILVKKMDSGKVVELRTLNIHVVTGLTKKYIRQAKLIPHQSYHIFKKIAQIDNETEVVKELSNVFRDVSVIPYYNCLLLNRLLHLLYNIHCKSNENQMTASNLAIIFAPNLFQEDPNASSTTLNSSLVLQTKGTRIITILIEKYQDVFRDLFEKIKANKDFIPLPLKDSISKNESKHSTTSNNNSAIDNTGFIIMKGFLSKKTKVTGWKRRFIVLTKTHVMVLEDEDTSKKALNFLDLSKSCIESNYEKKDFTFKICLRTDAQQTSHDEEAKEIILKAESETERNQWFNSIRERIEALQANQAIISTLR</sequence>
<feature type="domain" description="Rho-GAP" evidence="4">
    <location>
        <begin position="365"/>
        <end position="559"/>
    </location>
</feature>
<dbReference type="InterPro" id="IPR000198">
    <property type="entry name" value="RhoGAP_dom"/>
</dbReference>
<reference evidence="5 6" key="1">
    <citation type="journal article" date="2018" name="BMC Genomics">
        <title>The genome of Naegleria lovaniensis, the basis for a comparative approach to unravel pathogenicity factors of the human pathogenic amoeba N. fowleri.</title>
        <authorList>
            <person name="Liechti N."/>
            <person name="Schurch N."/>
            <person name="Bruggmann R."/>
            <person name="Wittwer M."/>
        </authorList>
    </citation>
    <scope>NUCLEOTIDE SEQUENCE [LARGE SCALE GENOMIC DNA]</scope>
    <source>
        <strain evidence="5 6">ATCC 30569</strain>
    </source>
</reference>
<dbReference type="GO" id="GO:0005737">
    <property type="term" value="C:cytoplasm"/>
    <property type="evidence" value="ECO:0007669"/>
    <property type="project" value="TreeGrafter"/>
</dbReference>
<dbReference type="Proteomes" id="UP000816034">
    <property type="component" value="Unassembled WGS sequence"/>
</dbReference>
<keyword evidence="1" id="KW-0343">GTPase activation</keyword>
<dbReference type="SMART" id="SM00324">
    <property type="entry name" value="RhoGAP"/>
    <property type="match status" value="1"/>
</dbReference>
<dbReference type="EMBL" id="PYSW02000010">
    <property type="protein sequence ID" value="KAG2388435.1"/>
    <property type="molecule type" value="Genomic_DNA"/>
</dbReference>
<dbReference type="InterPro" id="IPR011993">
    <property type="entry name" value="PH-like_dom_sf"/>
</dbReference>
<dbReference type="Gene3D" id="2.30.29.30">
    <property type="entry name" value="Pleckstrin-homology domain (PH domain)/Phosphotyrosine-binding domain (PTB)"/>
    <property type="match status" value="1"/>
</dbReference>
<dbReference type="GO" id="GO:0007264">
    <property type="term" value="P:small GTPase-mediated signal transduction"/>
    <property type="evidence" value="ECO:0007669"/>
    <property type="project" value="TreeGrafter"/>
</dbReference>
<dbReference type="Pfam" id="PF00169">
    <property type="entry name" value="PH"/>
    <property type="match status" value="1"/>
</dbReference>
<feature type="compositionally biased region" description="Low complexity" evidence="2">
    <location>
        <begin position="289"/>
        <end position="308"/>
    </location>
</feature>
<dbReference type="InterPro" id="IPR001849">
    <property type="entry name" value="PH_domain"/>
</dbReference>
<dbReference type="Gene3D" id="1.10.555.10">
    <property type="entry name" value="Rho GTPase activation protein"/>
    <property type="match status" value="1"/>
</dbReference>
<evidence type="ECO:0000256" key="1">
    <source>
        <dbReference type="ARBA" id="ARBA00022468"/>
    </source>
</evidence>
<evidence type="ECO:0000256" key="2">
    <source>
        <dbReference type="SAM" id="MobiDB-lite"/>
    </source>
</evidence>
<evidence type="ECO:0000259" key="4">
    <source>
        <dbReference type="PROSITE" id="PS50238"/>
    </source>
</evidence>
<proteinExistence type="predicted"/>
<keyword evidence="6" id="KW-1185">Reference proteome</keyword>
<feature type="region of interest" description="Disordered" evidence="2">
    <location>
        <begin position="285"/>
        <end position="332"/>
    </location>
</feature>
<name>A0AA88KM02_NAELO</name>
<evidence type="ECO:0000259" key="3">
    <source>
        <dbReference type="PROSITE" id="PS50003"/>
    </source>
</evidence>
<comment type="caution">
    <text evidence="5">The sequence shown here is derived from an EMBL/GenBank/DDBJ whole genome shotgun (WGS) entry which is preliminary data.</text>
</comment>
<dbReference type="GO" id="GO:0005096">
    <property type="term" value="F:GTPase activator activity"/>
    <property type="evidence" value="ECO:0007669"/>
    <property type="project" value="UniProtKB-KW"/>
</dbReference>
<dbReference type="SMART" id="SM00233">
    <property type="entry name" value="PH"/>
    <property type="match status" value="1"/>
</dbReference>